<feature type="transmembrane region" description="Helical" evidence="1">
    <location>
        <begin position="56"/>
        <end position="74"/>
    </location>
</feature>
<reference evidence="2 3" key="1">
    <citation type="submission" date="2022-12" db="EMBL/GenBank/DDBJ databases">
        <title>Microbacterium terricola strain KV-448 chromosome, complete genome.</title>
        <authorList>
            <person name="Oshima T."/>
            <person name="Moriya T."/>
            <person name="Bessho Y."/>
        </authorList>
    </citation>
    <scope>NUCLEOTIDE SEQUENCE [LARGE SCALE GENOMIC DNA]</scope>
    <source>
        <strain evidence="2 3">KV-448</strain>
    </source>
</reference>
<feature type="transmembrane region" description="Helical" evidence="1">
    <location>
        <begin position="86"/>
        <end position="108"/>
    </location>
</feature>
<dbReference type="RefSeq" id="WP_263796385.1">
    <property type="nucleotide sequence ID" value="NZ_AP027141.1"/>
</dbReference>
<feature type="transmembrane region" description="Helical" evidence="1">
    <location>
        <begin position="233"/>
        <end position="255"/>
    </location>
</feature>
<feature type="transmembrane region" description="Helical" evidence="1">
    <location>
        <begin position="18"/>
        <end position="36"/>
    </location>
</feature>
<gene>
    <name evidence="2" type="ORF">Microterr_04290</name>
</gene>
<feature type="transmembrane region" description="Helical" evidence="1">
    <location>
        <begin position="198"/>
        <end position="218"/>
    </location>
</feature>
<sequence length="308" mass="32971">MTEDLVAAATTGHRTHRYLRLSLALVVFALLAAVFIESIRIGDVLPSISHYFYTPARNVFVGALVAVSLALLALSGRDRATVLLDIAAVFAPLIALVPTSALPAGPLIGGLEGPQPSEGVPPAYMPDIYNGIITYAVVVAAIILVTVVIHSENLWTWGIVLPSAIAVVTAVLLLLLAFLPAWNDGFPFNAWPIPSIHYTAALLFFGAFAAVAILNAFWRETDDGPEPTPGQRLTYAVIGVLMILDMVLLIVAGMLRPDPEGFPWIFVGEAIALMLFAVFWVVQTVQRWDDPDQPSVAEPLAASDSPTP</sequence>
<dbReference type="Proteomes" id="UP001317779">
    <property type="component" value="Chromosome"/>
</dbReference>
<keyword evidence="1" id="KW-0472">Membrane</keyword>
<dbReference type="EMBL" id="AP027141">
    <property type="protein sequence ID" value="BDV29769.1"/>
    <property type="molecule type" value="Genomic_DNA"/>
</dbReference>
<name>A0ABM8DW05_9MICO</name>
<organism evidence="2 3">
    <name type="scientific">Microbacterium terricola</name>
    <dbReference type="NCBI Taxonomy" id="344163"/>
    <lineage>
        <taxon>Bacteria</taxon>
        <taxon>Bacillati</taxon>
        <taxon>Actinomycetota</taxon>
        <taxon>Actinomycetes</taxon>
        <taxon>Micrococcales</taxon>
        <taxon>Microbacteriaceae</taxon>
        <taxon>Microbacterium</taxon>
    </lineage>
</organism>
<proteinExistence type="predicted"/>
<feature type="transmembrane region" description="Helical" evidence="1">
    <location>
        <begin position="261"/>
        <end position="282"/>
    </location>
</feature>
<keyword evidence="1" id="KW-0812">Transmembrane</keyword>
<accession>A0ABM8DW05</accession>
<protein>
    <submittedName>
        <fullName evidence="2">Uncharacterized protein</fullName>
    </submittedName>
</protein>
<evidence type="ECO:0000313" key="2">
    <source>
        <dbReference type="EMBL" id="BDV29769.1"/>
    </source>
</evidence>
<feature type="transmembrane region" description="Helical" evidence="1">
    <location>
        <begin position="128"/>
        <end position="149"/>
    </location>
</feature>
<evidence type="ECO:0000313" key="3">
    <source>
        <dbReference type="Proteomes" id="UP001317779"/>
    </source>
</evidence>
<evidence type="ECO:0000256" key="1">
    <source>
        <dbReference type="SAM" id="Phobius"/>
    </source>
</evidence>
<keyword evidence="1" id="KW-1133">Transmembrane helix</keyword>
<feature type="transmembrane region" description="Helical" evidence="1">
    <location>
        <begin position="156"/>
        <end position="178"/>
    </location>
</feature>
<keyword evidence="3" id="KW-1185">Reference proteome</keyword>